<dbReference type="AlphaFoldDB" id="A0A813NN02"/>
<dbReference type="Gene3D" id="3.40.50.150">
    <property type="entry name" value="Vaccinia Virus protein VP39"/>
    <property type="match status" value="1"/>
</dbReference>
<sequence length="353" mass="40268">MTTTTNKMTTKTKTDATTGMTGSYNSNSSPQLAIIKSSALIIKIAIEMLNIPPALFPIIIADFGASHGKNSMHVIELIIGYIQELKKTDRSFLIVHNDLLTNDWNQLFGILEKNKIFFSVANARSFYEQCLPPNSLTIGFSSASLHWLSKKPCDISNHCISIFAEGAELQAFQKQARDDYWLFVEKRALELIQGGIVIIVLNCLNHEGITMTESVYHLLYQCAKSILSPDELLNYTLPVYIRSYAECLDKELFDQNSLELIHSDMAPVDFEFYDKLKNNQMELKDFAESQKEFIRCATDSVLRGVLKDTGKRSKQDIDQLSDQFWKLYKEHVQQNPDDFDIKCYQAYVVLKKL</sequence>
<dbReference type="EMBL" id="CAJOAY010000945">
    <property type="protein sequence ID" value="CAF3764665.1"/>
    <property type="molecule type" value="Genomic_DNA"/>
</dbReference>
<dbReference type="EMBL" id="CAJNON010000003">
    <property type="protein sequence ID" value="CAF0741176.1"/>
    <property type="molecule type" value="Genomic_DNA"/>
</dbReference>
<proteinExistence type="predicted"/>
<dbReference type="Gene3D" id="1.10.1200.270">
    <property type="entry name" value="Methyltransferase, alpha-helical capping domain"/>
    <property type="match status" value="1"/>
</dbReference>
<comment type="caution">
    <text evidence="4">The sequence shown here is derived from an EMBL/GenBank/DDBJ whole genome shotgun (WGS) entry which is preliminary data.</text>
</comment>
<protein>
    <submittedName>
        <fullName evidence="4">Uncharacterized protein</fullName>
    </submittedName>
</protein>
<evidence type="ECO:0000313" key="5">
    <source>
        <dbReference type="EMBL" id="CAF3764665.1"/>
    </source>
</evidence>
<dbReference type="OrthoDB" id="1890922at2759"/>
<keyword evidence="1" id="KW-0479">Metal-binding</keyword>
<reference evidence="4" key="1">
    <citation type="submission" date="2021-02" db="EMBL/GenBank/DDBJ databases">
        <authorList>
            <person name="Nowell W R."/>
        </authorList>
    </citation>
    <scope>NUCLEOTIDE SEQUENCE</scope>
</reference>
<name>A0A813NN02_9BILA</name>
<dbReference type="GO" id="GO:0046872">
    <property type="term" value="F:metal ion binding"/>
    <property type="evidence" value="ECO:0007669"/>
    <property type="project" value="UniProtKB-KW"/>
</dbReference>
<dbReference type="Proteomes" id="UP000663891">
    <property type="component" value="Unassembled WGS sequence"/>
</dbReference>
<dbReference type="InterPro" id="IPR029063">
    <property type="entry name" value="SAM-dependent_MTases_sf"/>
</dbReference>
<accession>A0A813NN02</accession>
<dbReference type="SUPFAM" id="SSF53335">
    <property type="entry name" value="S-adenosyl-L-methionine-dependent methyltransferases"/>
    <property type="match status" value="1"/>
</dbReference>
<dbReference type="Proteomes" id="UP000663881">
    <property type="component" value="Unassembled WGS sequence"/>
</dbReference>
<dbReference type="GO" id="GO:0008168">
    <property type="term" value="F:methyltransferase activity"/>
    <property type="evidence" value="ECO:0007669"/>
    <property type="project" value="InterPro"/>
</dbReference>
<evidence type="ECO:0000313" key="4">
    <source>
        <dbReference type="EMBL" id="CAF0741176.1"/>
    </source>
</evidence>
<dbReference type="InterPro" id="IPR005299">
    <property type="entry name" value="MeTrfase_7"/>
</dbReference>
<dbReference type="PANTHER" id="PTHR31009">
    <property type="entry name" value="S-ADENOSYL-L-METHIONINE:CARBOXYL METHYLTRANSFERASE FAMILY PROTEIN"/>
    <property type="match status" value="1"/>
</dbReference>
<evidence type="ECO:0000313" key="6">
    <source>
        <dbReference type="Proteomes" id="UP000663891"/>
    </source>
</evidence>
<organism evidence="4 6">
    <name type="scientific">Adineta steineri</name>
    <dbReference type="NCBI Taxonomy" id="433720"/>
    <lineage>
        <taxon>Eukaryota</taxon>
        <taxon>Metazoa</taxon>
        <taxon>Spiralia</taxon>
        <taxon>Gnathifera</taxon>
        <taxon>Rotifera</taxon>
        <taxon>Eurotatoria</taxon>
        <taxon>Bdelloidea</taxon>
        <taxon>Adinetida</taxon>
        <taxon>Adinetidae</taxon>
        <taxon>Adineta</taxon>
    </lineage>
</organism>
<evidence type="ECO:0000256" key="2">
    <source>
        <dbReference type="ARBA" id="ARBA00022842"/>
    </source>
</evidence>
<keyword evidence="2" id="KW-0460">Magnesium</keyword>
<feature type="compositionally biased region" description="Low complexity" evidence="3">
    <location>
        <begin position="1"/>
        <end position="21"/>
    </location>
</feature>
<gene>
    <name evidence="5" type="ORF">OKA104_LOCUS16454</name>
    <name evidence="4" type="ORF">VCS650_LOCUS664</name>
</gene>
<feature type="region of interest" description="Disordered" evidence="3">
    <location>
        <begin position="1"/>
        <end position="27"/>
    </location>
</feature>
<evidence type="ECO:0000256" key="1">
    <source>
        <dbReference type="ARBA" id="ARBA00022723"/>
    </source>
</evidence>
<evidence type="ECO:0000256" key="3">
    <source>
        <dbReference type="SAM" id="MobiDB-lite"/>
    </source>
</evidence>
<dbReference type="InterPro" id="IPR042086">
    <property type="entry name" value="MeTrfase_capping"/>
</dbReference>
<dbReference type="Pfam" id="PF03492">
    <property type="entry name" value="Methyltransf_7"/>
    <property type="match status" value="1"/>
</dbReference>